<sequence length="68" mass="7403">MASDARARLSEAFELFGSDGRVRVFHDPDDPLGTTAEGADTPPHSGVEHSRLRERVAEANARSRGEKL</sequence>
<reference evidence="2" key="2">
    <citation type="submission" date="2020-09" db="EMBL/GenBank/DDBJ databases">
        <authorList>
            <person name="Sun Q."/>
            <person name="Ohkuma M."/>
        </authorList>
    </citation>
    <scope>NUCLEOTIDE SEQUENCE</scope>
    <source>
        <strain evidence="2">JCM 5016</strain>
    </source>
</reference>
<organism evidence="2 3">
    <name type="scientific">Streptomyces echinoruber</name>
    <dbReference type="NCBI Taxonomy" id="68898"/>
    <lineage>
        <taxon>Bacteria</taxon>
        <taxon>Bacillati</taxon>
        <taxon>Actinomycetota</taxon>
        <taxon>Actinomycetes</taxon>
        <taxon>Kitasatosporales</taxon>
        <taxon>Streptomycetaceae</taxon>
        <taxon>Streptomyces</taxon>
    </lineage>
</organism>
<protein>
    <submittedName>
        <fullName evidence="2">Uncharacterized protein</fullName>
    </submittedName>
</protein>
<dbReference type="AlphaFoldDB" id="A0A918RC66"/>
<proteinExistence type="predicted"/>
<evidence type="ECO:0000313" key="2">
    <source>
        <dbReference type="EMBL" id="GGZ94553.1"/>
    </source>
</evidence>
<dbReference type="EMBL" id="BMWH01000014">
    <property type="protein sequence ID" value="GGZ94553.1"/>
    <property type="molecule type" value="Genomic_DNA"/>
</dbReference>
<dbReference type="Proteomes" id="UP000623010">
    <property type="component" value="Unassembled WGS sequence"/>
</dbReference>
<evidence type="ECO:0000313" key="3">
    <source>
        <dbReference type="Proteomes" id="UP000623010"/>
    </source>
</evidence>
<gene>
    <name evidence="2" type="ORF">GCM10010389_36820</name>
</gene>
<name>A0A918RC66_9ACTN</name>
<evidence type="ECO:0000256" key="1">
    <source>
        <dbReference type="SAM" id="MobiDB-lite"/>
    </source>
</evidence>
<accession>A0A918RC66</accession>
<dbReference type="RefSeq" id="WP_190058519.1">
    <property type="nucleotide sequence ID" value="NZ_BMWH01000014.1"/>
</dbReference>
<keyword evidence="3" id="KW-1185">Reference proteome</keyword>
<reference evidence="2" key="1">
    <citation type="journal article" date="2014" name="Int. J. Syst. Evol. Microbiol.">
        <title>Complete genome sequence of Corynebacterium casei LMG S-19264T (=DSM 44701T), isolated from a smear-ripened cheese.</title>
        <authorList>
            <consortium name="US DOE Joint Genome Institute (JGI-PGF)"/>
            <person name="Walter F."/>
            <person name="Albersmeier A."/>
            <person name="Kalinowski J."/>
            <person name="Ruckert C."/>
        </authorList>
    </citation>
    <scope>NUCLEOTIDE SEQUENCE</scope>
    <source>
        <strain evidence="2">JCM 5016</strain>
    </source>
</reference>
<comment type="caution">
    <text evidence="2">The sequence shown here is derived from an EMBL/GenBank/DDBJ whole genome shotgun (WGS) entry which is preliminary data.</text>
</comment>
<feature type="region of interest" description="Disordered" evidence="1">
    <location>
        <begin position="21"/>
        <end position="50"/>
    </location>
</feature>